<gene>
    <name evidence="2" type="ORF">E2C01_076691</name>
</gene>
<comment type="caution">
    <text evidence="2">The sequence shown here is derived from an EMBL/GenBank/DDBJ whole genome shotgun (WGS) entry which is preliminary data.</text>
</comment>
<feature type="compositionally biased region" description="Basic and acidic residues" evidence="1">
    <location>
        <begin position="60"/>
        <end position="74"/>
    </location>
</feature>
<sequence>MVCCGQSQYPLPEPTWAEVVKGITRHHTDRHRKAPPTSRALMAFTNMIIEPVLFINHSPHIGEEGEEGREKETQTRSSEADNLLPEHFSAEELEHYLVHAMQSTDLDTQLQVTAGSRVPGAMIKEIMIKRTGNVLCWSDMIVY</sequence>
<name>A0A5B7IKB6_PORTR</name>
<accession>A0A5B7IKB6</accession>
<dbReference type="OrthoDB" id="6108687at2759"/>
<reference evidence="2 3" key="1">
    <citation type="submission" date="2019-05" db="EMBL/GenBank/DDBJ databases">
        <title>Another draft genome of Portunus trituberculatus and its Hox gene families provides insights of decapod evolution.</title>
        <authorList>
            <person name="Jeong J.-H."/>
            <person name="Song I."/>
            <person name="Kim S."/>
            <person name="Choi T."/>
            <person name="Kim D."/>
            <person name="Ryu S."/>
            <person name="Kim W."/>
        </authorList>
    </citation>
    <scope>NUCLEOTIDE SEQUENCE [LARGE SCALE GENOMIC DNA]</scope>
    <source>
        <tissue evidence="2">Muscle</tissue>
    </source>
</reference>
<dbReference type="EMBL" id="VSRR010058724">
    <property type="protein sequence ID" value="MPC82047.1"/>
    <property type="molecule type" value="Genomic_DNA"/>
</dbReference>
<evidence type="ECO:0000313" key="2">
    <source>
        <dbReference type="EMBL" id="MPC82047.1"/>
    </source>
</evidence>
<dbReference type="Proteomes" id="UP000324222">
    <property type="component" value="Unassembled WGS sequence"/>
</dbReference>
<dbReference type="AlphaFoldDB" id="A0A5B7IKB6"/>
<feature type="region of interest" description="Disordered" evidence="1">
    <location>
        <begin position="60"/>
        <end position="80"/>
    </location>
</feature>
<keyword evidence="3" id="KW-1185">Reference proteome</keyword>
<evidence type="ECO:0000313" key="3">
    <source>
        <dbReference type="Proteomes" id="UP000324222"/>
    </source>
</evidence>
<protein>
    <submittedName>
        <fullName evidence="2">Uncharacterized protein</fullName>
    </submittedName>
</protein>
<organism evidence="2 3">
    <name type="scientific">Portunus trituberculatus</name>
    <name type="common">Swimming crab</name>
    <name type="synonym">Neptunus trituberculatus</name>
    <dbReference type="NCBI Taxonomy" id="210409"/>
    <lineage>
        <taxon>Eukaryota</taxon>
        <taxon>Metazoa</taxon>
        <taxon>Ecdysozoa</taxon>
        <taxon>Arthropoda</taxon>
        <taxon>Crustacea</taxon>
        <taxon>Multicrustacea</taxon>
        <taxon>Malacostraca</taxon>
        <taxon>Eumalacostraca</taxon>
        <taxon>Eucarida</taxon>
        <taxon>Decapoda</taxon>
        <taxon>Pleocyemata</taxon>
        <taxon>Brachyura</taxon>
        <taxon>Eubrachyura</taxon>
        <taxon>Portunoidea</taxon>
        <taxon>Portunidae</taxon>
        <taxon>Portuninae</taxon>
        <taxon>Portunus</taxon>
    </lineage>
</organism>
<evidence type="ECO:0000256" key="1">
    <source>
        <dbReference type="SAM" id="MobiDB-lite"/>
    </source>
</evidence>
<proteinExistence type="predicted"/>